<dbReference type="EMBL" id="KQ242378">
    <property type="protein sequence ID" value="KNC79036.1"/>
    <property type="molecule type" value="Genomic_DNA"/>
</dbReference>
<gene>
    <name evidence="1" type="ORF">SARC_08562</name>
</gene>
<accession>A0A0L0FR66</accession>
<organism evidence="1 2">
    <name type="scientific">Sphaeroforma arctica JP610</name>
    <dbReference type="NCBI Taxonomy" id="667725"/>
    <lineage>
        <taxon>Eukaryota</taxon>
        <taxon>Ichthyosporea</taxon>
        <taxon>Ichthyophonida</taxon>
        <taxon>Sphaeroforma</taxon>
    </lineage>
</organism>
<evidence type="ECO:0000313" key="1">
    <source>
        <dbReference type="EMBL" id="KNC79036.1"/>
    </source>
</evidence>
<evidence type="ECO:0000313" key="2">
    <source>
        <dbReference type="Proteomes" id="UP000054560"/>
    </source>
</evidence>
<reference evidence="1 2" key="1">
    <citation type="submission" date="2011-02" db="EMBL/GenBank/DDBJ databases">
        <title>The Genome Sequence of Sphaeroforma arctica JP610.</title>
        <authorList>
            <consortium name="The Broad Institute Genome Sequencing Platform"/>
            <person name="Russ C."/>
            <person name="Cuomo C."/>
            <person name="Young S.K."/>
            <person name="Zeng Q."/>
            <person name="Gargeya S."/>
            <person name="Alvarado L."/>
            <person name="Berlin A."/>
            <person name="Chapman S.B."/>
            <person name="Chen Z."/>
            <person name="Freedman E."/>
            <person name="Gellesch M."/>
            <person name="Goldberg J."/>
            <person name="Griggs A."/>
            <person name="Gujja S."/>
            <person name="Heilman E."/>
            <person name="Heiman D."/>
            <person name="Howarth C."/>
            <person name="Mehta T."/>
            <person name="Neiman D."/>
            <person name="Pearson M."/>
            <person name="Roberts A."/>
            <person name="Saif S."/>
            <person name="Shea T."/>
            <person name="Shenoy N."/>
            <person name="Sisk P."/>
            <person name="Stolte C."/>
            <person name="Sykes S."/>
            <person name="White J."/>
            <person name="Yandava C."/>
            <person name="Burger G."/>
            <person name="Gray M.W."/>
            <person name="Holland P.W.H."/>
            <person name="King N."/>
            <person name="Lang F.B.F."/>
            <person name="Roger A.J."/>
            <person name="Ruiz-Trillo I."/>
            <person name="Haas B."/>
            <person name="Nusbaum C."/>
            <person name="Birren B."/>
        </authorList>
    </citation>
    <scope>NUCLEOTIDE SEQUENCE [LARGE SCALE GENOMIC DNA]</scope>
    <source>
        <strain evidence="1 2">JP610</strain>
    </source>
</reference>
<proteinExistence type="predicted"/>
<name>A0A0L0FR66_9EUKA</name>
<dbReference type="GeneID" id="25909066"/>
<dbReference type="Proteomes" id="UP000054560">
    <property type="component" value="Unassembled WGS sequence"/>
</dbReference>
<dbReference type="RefSeq" id="XP_014152938.1">
    <property type="nucleotide sequence ID" value="XM_014297463.1"/>
</dbReference>
<protein>
    <submittedName>
        <fullName evidence="1">Uncharacterized protein</fullName>
    </submittedName>
</protein>
<sequence length="169" mass="18488">MTEATKASEAVCSCAIHLVPILAEIEKLANKGGITTRLNKQQESCLTKCLVSEEGELRYHAKCITEHLGLSPKRIRRLKAKVPVAVTPAAQKTSAPVTWPLESDFTENDVQWLLDVNDKMFESLHHCISTGRAQDGLDFTKALVRNIVDLATYSEKPPDATASDAPTTS</sequence>
<keyword evidence="2" id="KW-1185">Reference proteome</keyword>
<dbReference type="AlphaFoldDB" id="A0A0L0FR66"/>